<comment type="caution">
    <text evidence="2">The sequence shown here is derived from an EMBL/GenBank/DDBJ whole genome shotgun (WGS) entry which is preliminary data.</text>
</comment>
<feature type="transmembrane region" description="Helical" evidence="1">
    <location>
        <begin position="204"/>
        <end position="224"/>
    </location>
</feature>
<dbReference type="EMBL" id="JBHUHR010000039">
    <property type="protein sequence ID" value="MFD2036100.1"/>
    <property type="molecule type" value="Genomic_DNA"/>
</dbReference>
<keyword evidence="1" id="KW-1133">Transmembrane helix</keyword>
<evidence type="ECO:0008006" key="4">
    <source>
        <dbReference type="Google" id="ProtNLM"/>
    </source>
</evidence>
<evidence type="ECO:0000313" key="2">
    <source>
        <dbReference type="EMBL" id="MFD2036100.1"/>
    </source>
</evidence>
<keyword evidence="3" id="KW-1185">Reference proteome</keyword>
<keyword evidence="1" id="KW-0472">Membrane</keyword>
<feature type="transmembrane region" description="Helical" evidence="1">
    <location>
        <begin position="153"/>
        <end position="170"/>
    </location>
</feature>
<evidence type="ECO:0000313" key="3">
    <source>
        <dbReference type="Proteomes" id="UP001597361"/>
    </source>
</evidence>
<accession>A0ABW4VR81</accession>
<reference evidence="3" key="1">
    <citation type="journal article" date="2019" name="Int. J. Syst. Evol. Microbiol.">
        <title>The Global Catalogue of Microorganisms (GCM) 10K type strain sequencing project: providing services to taxonomists for standard genome sequencing and annotation.</title>
        <authorList>
            <consortium name="The Broad Institute Genomics Platform"/>
            <consortium name="The Broad Institute Genome Sequencing Center for Infectious Disease"/>
            <person name="Wu L."/>
            <person name="Ma J."/>
        </authorList>
    </citation>
    <scope>NUCLEOTIDE SEQUENCE [LARGE SCALE GENOMIC DNA]</scope>
    <source>
        <strain evidence="3">CGMCC 1.15180</strain>
    </source>
</reference>
<feature type="transmembrane region" description="Helical" evidence="1">
    <location>
        <begin position="32"/>
        <end position="58"/>
    </location>
</feature>
<keyword evidence="1" id="KW-0812">Transmembrane</keyword>
<sequence length="227" mass="26761">MIDIFKQELRFLKSMPHTKRIRYHRGNKAKKICVTLLFYLLIKIVVALTIGLPILALFPKISDAYILDIDLDFEGIFLIVLFVPLVEELVFRLPLKLSILRFNFFLFLISLGSFFIHMYVGFGMLLIWALSLNLFFSKKYFKLIKTKWLRYKVEVFYLFTFLFGLMHAGNFDPQILPWYVFPIVFLPQLIGGFFTAIVRLRFGFFYGVLLHSFYNGAITLIEFITES</sequence>
<evidence type="ECO:0000256" key="1">
    <source>
        <dbReference type="SAM" id="Phobius"/>
    </source>
</evidence>
<feature type="transmembrane region" description="Helical" evidence="1">
    <location>
        <begin position="122"/>
        <end position="141"/>
    </location>
</feature>
<dbReference type="Proteomes" id="UP001597361">
    <property type="component" value="Unassembled WGS sequence"/>
</dbReference>
<proteinExistence type="predicted"/>
<gene>
    <name evidence="2" type="ORF">ACFSKL_14960</name>
</gene>
<name>A0ABW4VR81_9BACT</name>
<organism evidence="2 3">
    <name type="scientific">Belliella marina</name>
    <dbReference type="NCBI Taxonomy" id="1644146"/>
    <lineage>
        <taxon>Bacteria</taxon>
        <taxon>Pseudomonadati</taxon>
        <taxon>Bacteroidota</taxon>
        <taxon>Cytophagia</taxon>
        <taxon>Cytophagales</taxon>
        <taxon>Cyclobacteriaceae</taxon>
        <taxon>Belliella</taxon>
    </lineage>
</organism>
<feature type="transmembrane region" description="Helical" evidence="1">
    <location>
        <begin position="176"/>
        <end position="197"/>
    </location>
</feature>
<protein>
    <recommendedName>
        <fullName evidence="4">CPBP family intramembrane metalloprotease</fullName>
    </recommendedName>
</protein>
<dbReference type="RefSeq" id="WP_376887123.1">
    <property type="nucleotide sequence ID" value="NZ_JBHUHR010000039.1"/>
</dbReference>